<dbReference type="Gene3D" id="3.10.180.10">
    <property type="entry name" value="2,3-Dihydroxybiphenyl 1,2-Dioxygenase, domain 1"/>
    <property type="match status" value="1"/>
</dbReference>
<dbReference type="InterPro" id="IPR029068">
    <property type="entry name" value="Glyas_Bleomycin-R_OHBP_Dase"/>
</dbReference>
<dbReference type="SUPFAM" id="SSF54593">
    <property type="entry name" value="Glyoxalase/Bleomycin resistance protein/Dihydroxybiphenyl dioxygenase"/>
    <property type="match status" value="1"/>
</dbReference>
<name>A0A6A6W4U3_9PEZI</name>
<evidence type="ECO:0000259" key="1">
    <source>
        <dbReference type="Pfam" id="PF13468"/>
    </source>
</evidence>
<protein>
    <recommendedName>
        <fullName evidence="1">Glyoxalase-like domain-containing protein</fullName>
    </recommendedName>
</protein>
<dbReference type="EMBL" id="ML996575">
    <property type="protein sequence ID" value="KAF2756577.1"/>
    <property type="molecule type" value="Genomic_DNA"/>
</dbReference>
<gene>
    <name evidence="2" type="ORF">EJ05DRAFT_477697</name>
</gene>
<dbReference type="InterPro" id="IPR025870">
    <property type="entry name" value="Glyoxalase-like_dom"/>
</dbReference>
<dbReference type="AlphaFoldDB" id="A0A6A6W4U3"/>
<dbReference type="RefSeq" id="XP_033599028.1">
    <property type="nucleotide sequence ID" value="XM_033744294.1"/>
</dbReference>
<dbReference type="PANTHER" id="PTHR40265:SF1">
    <property type="entry name" value="GLYOXALASE-LIKE DOMAIN-CONTAINING PROTEIN"/>
    <property type="match status" value="1"/>
</dbReference>
<accession>A0A6A6W4U3</accession>
<dbReference type="GeneID" id="54485348"/>
<dbReference type="Proteomes" id="UP000799437">
    <property type="component" value="Unassembled WGS sequence"/>
</dbReference>
<sequence>MAPKIDHIIIKVPYSELTHPSEWLTRNFTISPGGRHADNKTENRLIVFRDGSYIELIAFINDDQTLMHGHWWGTQPFGIVDWALTSSAPEDVHAVAQHIEAANPGGLGAGYDDAVAGGRRRPDGAELQWDVTFPHGVKRGEVPFWCHDRTPRALRVPVDDVPKTTHPCGALGVGELTVAVSRNRYDAFTKLYSAILGFAPLPSSVAFGASWEVDSVYRQDGNLPKPLVTMESSDTAEHACVSEITLLTDSIGLGQSRTTLLEKLGGSDIVVHFIHGRRAVEADS</sequence>
<reference evidence="2" key="1">
    <citation type="journal article" date="2020" name="Stud. Mycol.">
        <title>101 Dothideomycetes genomes: a test case for predicting lifestyles and emergence of pathogens.</title>
        <authorList>
            <person name="Haridas S."/>
            <person name="Albert R."/>
            <person name="Binder M."/>
            <person name="Bloem J."/>
            <person name="Labutti K."/>
            <person name="Salamov A."/>
            <person name="Andreopoulos B."/>
            <person name="Baker S."/>
            <person name="Barry K."/>
            <person name="Bills G."/>
            <person name="Bluhm B."/>
            <person name="Cannon C."/>
            <person name="Castanera R."/>
            <person name="Culley D."/>
            <person name="Daum C."/>
            <person name="Ezra D."/>
            <person name="Gonzalez J."/>
            <person name="Henrissat B."/>
            <person name="Kuo A."/>
            <person name="Liang C."/>
            <person name="Lipzen A."/>
            <person name="Lutzoni F."/>
            <person name="Magnuson J."/>
            <person name="Mondo S."/>
            <person name="Nolan M."/>
            <person name="Ohm R."/>
            <person name="Pangilinan J."/>
            <person name="Park H.-J."/>
            <person name="Ramirez L."/>
            <person name="Alfaro M."/>
            <person name="Sun H."/>
            <person name="Tritt A."/>
            <person name="Yoshinaga Y."/>
            <person name="Zwiers L.-H."/>
            <person name="Turgeon B."/>
            <person name="Goodwin S."/>
            <person name="Spatafora J."/>
            <person name="Crous P."/>
            <person name="Grigoriev I."/>
        </authorList>
    </citation>
    <scope>NUCLEOTIDE SEQUENCE</scope>
    <source>
        <strain evidence="2">CBS 121739</strain>
    </source>
</reference>
<evidence type="ECO:0000313" key="3">
    <source>
        <dbReference type="Proteomes" id="UP000799437"/>
    </source>
</evidence>
<dbReference type="OrthoDB" id="408973at2759"/>
<dbReference type="Pfam" id="PF13468">
    <property type="entry name" value="Glyoxalase_3"/>
    <property type="match status" value="1"/>
</dbReference>
<keyword evidence="3" id="KW-1185">Reference proteome</keyword>
<dbReference type="PANTHER" id="PTHR40265">
    <property type="entry name" value="BLL2707 PROTEIN"/>
    <property type="match status" value="1"/>
</dbReference>
<organism evidence="2 3">
    <name type="scientific">Pseudovirgaria hyperparasitica</name>
    <dbReference type="NCBI Taxonomy" id="470096"/>
    <lineage>
        <taxon>Eukaryota</taxon>
        <taxon>Fungi</taxon>
        <taxon>Dikarya</taxon>
        <taxon>Ascomycota</taxon>
        <taxon>Pezizomycotina</taxon>
        <taxon>Dothideomycetes</taxon>
        <taxon>Dothideomycetes incertae sedis</taxon>
        <taxon>Acrospermales</taxon>
        <taxon>Acrospermaceae</taxon>
        <taxon>Pseudovirgaria</taxon>
    </lineage>
</organism>
<proteinExistence type="predicted"/>
<evidence type="ECO:0000313" key="2">
    <source>
        <dbReference type="EMBL" id="KAF2756577.1"/>
    </source>
</evidence>
<feature type="domain" description="Glyoxalase-like" evidence="1">
    <location>
        <begin position="5"/>
        <end position="194"/>
    </location>
</feature>